<dbReference type="Proteomes" id="UP000494256">
    <property type="component" value="Unassembled WGS sequence"/>
</dbReference>
<evidence type="ECO:0000313" key="5">
    <source>
        <dbReference type="EMBL" id="CAB3223143.1"/>
    </source>
</evidence>
<dbReference type="InterPro" id="IPR002635">
    <property type="entry name" value="Chorion"/>
</dbReference>
<accession>A0A8S0YU21</accession>
<name>A0A8S0YU21_ARCPL</name>
<evidence type="ECO:0000313" key="6">
    <source>
        <dbReference type="Proteomes" id="UP000494256"/>
    </source>
</evidence>
<dbReference type="GO" id="GO:0007304">
    <property type="term" value="P:chorion-containing eggshell formation"/>
    <property type="evidence" value="ECO:0007669"/>
    <property type="project" value="InterPro"/>
</dbReference>
<dbReference type="Pfam" id="PF01723">
    <property type="entry name" value="Chorion_1"/>
    <property type="match status" value="1"/>
</dbReference>
<comment type="caution">
    <text evidence="5">The sequence shown here is derived from an EMBL/GenBank/DDBJ whole genome shotgun (WGS) entry which is preliminary data.</text>
</comment>
<dbReference type="GO" id="GO:0005213">
    <property type="term" value="F:structural constituent of egg chorion"/>
    <property type="evidence" value="ECO:0007669"/>
    <property type="project" value="InterPro"/>
</dbReference>
<keyword evidence="3" id="KW-0677">Repeat</keyword>
<comment type="function">
    <text evidence="1">This protein is one of many from the eggshell of the gypsy moth.</text>
</comment>
<organism evidence="5 6">
    <name type="scientific">Arctia plantaginis</name>
    <name type="common">Wood tiger moth</name>
    <name type="synonym">Phalaena plantaginis</name>
    <dbReference type="NCBI Taxonomy" id="874455"/>
    <lineage>
        <taxon>Eukaryota</taxon>
        <taxon>Metazoa</taxon>
        <taxon>Ecdysozoa</taxon>
        <taxon>Arthropoda</taxon>
        <taxon>Hexapoda</taxon>
        <taxon>Insecta</taxon>
        <taxon>Pterygota</taxon>
        <taxon>Neoptera</taxon>
        <taxon>Endopterygota</taxon>
        <taxon>Lepidoptera</taxon>
        <taxon>Glossata</taxon>
        <taxon>Ditrysia</taxon>
        <taxon>Noctuoidea</taxon>
        <taxon>Erebidae</taxon>
        <taxon>Arctiinae</taxon>
        <taxon>Arctia</taxon>
    </lineage>
</organism>
<evidence type="ECO:0000256" key="4">
    <source>
        <dbReference type="RuleBase" id="RU004378"/>
    </source>
</evidence>
<sequence length="249" mass="24748">MATTKNPETNCNRNVLRRDVEAIKKELLHEDWAALLDNVDINQAGSLGQCINRAAFGAPGYATPHAWPGTGIIQDGLAASAISCDGLNAAGRRVGVSEGVYPAVASALEITPTTGGALAVTSSSAIPPTGISVVSDNAYEGALAVAGELPFVGTAAVEGEVPSAGAGAINHACGDGVTAMTSETASFVSEAAIAPVAAISPVAEAVAPTTAALTPILPLSPANRFGPNSGLGLGNRFPGRGCGGRGLMY</sequence>
<proteinExistence type="inferred from homology"/>
<comment type="similarity">
    <text evidence="2 4">Belongs to the chorion protein family.</text>
</comment>
<reference evidence="5 6" key="1">
    <citation type="submission" date="2020-04" db="EMBL/GenBank/DDBJ databases">
        <authorList>
            <person name="Wallbank WR R."/>
            <person name="Pardo Diaz C."/>
            <person name="Kozak K."/>
            <person name="Martin S."/>
            <person name="Jiggins C."/>
            <person name="Moest M."/>
            <person name="Warren A I."/>
            <person name="Byers J.R.P. K."/>
            <person name="Montejo-Kovacevich G."/>
            <person name="Yen C E."/>
        </authorList>
    </citation>
    <scope>NUCLEOTIDE SEQUENCE [LARGE SCALE GENOMIC DNA]</scope>
</reference>
<dbReference type="EMBL" id="CADEBD010000146">
    <property type="protein sequence ID" value="CAB3223143.1"/>
    <property type="molecule type" value="Genomic_DNA"/>
</dbReference>
<evidence type="ECO:0000256" key="3">
    <source>
        <dbReference type="ARBA" id="ARBA00022737"/>
    </source>
</evidence>
<gene>
    <name evidence="5" type="ORF">APLA_LOCUS1372</name>
</gene>
<dbReference type="GO" id="GO:0042600">
    <property type="term" value="C:egg chorion"/>
    <property type="evidence" value="ECO:0007669"/>
    <property type="project" value="InterPro"/>
</dbReference>
<evidence type="ECO:0000256" key="2">
    <source>
        <dbReference type="ARBA" id="ARBA00005906"/>
    </source>
</evidence>
<evidence type="ECO:0000256" key="1">
    <source>
        <dbReference type="ARBA" id="ARBA00002085"/>
    </source>
</evidence>
<dbReference type="AlphaFoldDB" id="A0A8S0YU21"/>
<dbReference type="OrthoDB" id="8197386at2759"/>
<protein>
    <submittedName>
        <fullName evidence="5">Uncharacterized protein</fullName>
    </submittedName>
</protein>